<dbReference type="Proteomes" id="UP001060123">
    <property type="component" value="Chromosome"/>
</dbReference>
<dbReference type="Gene3D" id="1.20.910.10">
    <property type="entry name" value="Heme oxygenase-like"/>
    <property type="match status" value="1"/>
</dbReference>
<proteinExistence type="predicted"/>
<dbReference type="Pfam" id="PF03070">
    <property type="entry name" value="TENA_THI-4"/>
    <property type="match status" value="1"/>
</dbReference>
<accession>A0ABY5XIX7</accession>
<sequence>MTCDANARALRLRTGSKDWCGSTSCGASLFVRRLGAGTLPAATIRAYLVLDCLFLMQLARAYALAAYKSRTVADIRAAQLALAAILDATELHVRLRGRGGPSRRILRPSTR</sequence>
<dbReference type="InterPro" id="IPR016084">
    <property type="entry name" value="Haem_Oase-like_multi-hlx"/>
</dbReference>
<dbReference type="RefSeq" id="WP_260307483.1">
    <property type="nucleotide sequence ID" value="NZ_CP104143.1"/>
</dbReference>
<feature type="domain" description="Thiaminase-2/PQQC" evidence="1">
    <location>
        <begin position="30"/>
        <end position="96"/>
    </location>
</feature>
<name>A0ABY5XIX7_RHISU</name>
<reference evidence="2" key="1">
    <citation type="submission" date="2022-09" db="EMBL/GenBank/DDBJ databases">
        <title>Australian commercial rhizobial inoculants.</title>
        <authorList>
            <person name="Kohlmeier M.G."/>
            <person name="O'Hara G.W."/>
            <person name="Colombi E."/>
            <person name="Ramsay J.P."/>
            <person name="Terpolilli J."/>
        </authorList>
    </citation>
    <scope>NUCLEOTIDE SEQUENCE</scope>
    <source>
        <strain evidence="2">WSM1592</strain>
    </source>
</reference>
<evidence type="ECO:0000259" key="1">
    <source>
        <dbReference type="Pfam" id="PF03070"/>
    </source>
</evidence>
<dbReference type="InterPro" id="IPR004305">
    <property type="entry name" value="Thiaminase-2/PQQC"/>
</dbReference>
<gene>
    <name evidence="2" type="ORF">N2599_20060</name>
</gene>
<dbReference type="EMBL" id="CP104143">
    <property type="protein sequence ID" value="UWU14377.1"/>
    <property type="molecule type" value="Genomic_DNA"/>
</dbReference>
<evidence type="ECO:0000313" key="2">
    <source>
        <dbReference type="EMBL" id="UWU14377.1"/>
    </source>
</evidence>
<protein>
    <recommendedName>
        <fullName evidence="1">Thiaminase-2/PQQC domain-containing protein</fullName>
    </recommendedName>
</protein>
<keyword evidence="3" id="KW-1185">Reference proteome</keyword>
<evidence type="ECO:0000313" key="3">
    <source>
        <dbReference type="Proteomes" id="UP001060123"/>
    </source>
</evidence>
<dbReference type="SUPFAM" id="SSF48613">
    <property type="entry name" value="Heme oxygenase-like"/>
    <property type="match status" value="1"/>
</dbReference>
<organism evidence="2 3">
    <name type="scientific">Rhizobium sullae</name>
    <name type="common">Rhizobium hedysari</name>
    <dbReference type="NCBI Taxonomy" id="50338"/>
    <lineage>
        <taxon>Bacteria</taxon>
        <taxon>Pseudomonadati</taxon>
        <taxon>Pseudomonadota</taxon>
        <taxon>Alphaproteobacteria</taxon>
        <taxon>Hyphomicrobiales</taxon>
        <taxon>Rhizobiaceae</taxon>
        <taxon>Rhizobium/Agrobacterium group</taxon>
        <taxon>Rhizobium</taxon>
    </lineage>
</organism>